<reference evidence="3" key="1">
    <citation type="journal article" date="2022" name="Int. J. Mol. Sci.">
        <title>Draft Genome of Tanacetum Coccineum: Genomic Comparison of Closely Related Tanacetum-Family Plants.</title>
        <authorList>
            <person name="Yamashiro T."/>
            <person name="Shiraishi A."/>
            <person name="Nakayama K."/>
            <person name="Satake H."/>
        </authorList>
    </citation>
    <scope>NUCLEOTIDE SEQUENCE</scope>
</reference>
<keyword evidence="3" id="KW-0695">RNA-directed DNA polymerase</keyword>
<feature type="compositionally biased region" description="Basic and acidic residues" evidence="1">
    <location>
        <begin position="310"/>
        <end position="319"/>
    </location>
</feature>
<dbReference type="Pfam" id="PF03732">
    <property type="entry name" value="Retrotrans_gag"/>
    <property type="match status" value="1"/>
</dbReference>
<feature type="compositionally biased region" description="Basic and acidic residues" evidence="1">
    <location>
        <begin position="58"/>
        <end position="76"/>
    </location>
</feature>
<keyword evidence="3" id="KW-0808">Transferase</keyword>
<organism evidence="3 4">
    <name type="scientific">Tanacetum coccineum</name>
    <dbReference type="NCBI Taxonomy" id="301880"/>
    <lineage>
        <taxon>Eukaryota</taxon>
        <taxon>Viridiplantae</taxon>
        <taxon>Streptophyta</taxon>
        <taxon>Embryophyta</taxon>
        <taxon>Tracheophyta</taxon>
        <taxon>Spermatophyta</taxon>
        <taxon>Magnoliopsida</taxon>
        <taxon>eudicotyledons</taxon>
        <taxon>Gunneridae</taxon>
        <taxon>Pentapetalae</taxon>
        <taxon>asterids</taxon>
        <taxon>campanulids</taxon>
        <taxon>Asterales</taxon>
        <taxon>Asteraceae</taxon>
        <taxon>Asteroideae</taxon>
        <taxon>Anthemideae</taxon>
        <taxon>Anthemidinae</taxon>
        <taxon>Tanacetum</taxon>
    </lineage>
</organism>
<evidence type="ECO:0000259" key="2">
    <source>
        <dbReference type="Pfam" id="PF03732"/>
    </source>
</evidence>
<evidence type="ECO:0000313" key="4">
    <source>
        <dbReference type="Proteomes" id="UP001151760"/>
    </source>
</evidence>
<reference evidence="3" key="2">
    <citation type="submission" date="2022-01" db="EMBL/GenBank/DDBJ databases">
        <authorList>
            <person name="Yamashiro T."/>
            <person name="Shiraishi A."/>
            <person name="Satake H."/>
            <person name="Nakayama K."/>
        </authorList>
    </citation>
    <scope>NUCLEOTIDE SEQUENCE</scope>
</reference>
<dbReference type="EMBL" id="BQNB010015325">
    <property type="protein sequence ID" value="GJT38714.1"/>
    <property type="molecule type" value="Genomic_DNA"/>
</dbReference>
<dbReference type="PANTHER" id="PTHR33223:SF11">
    <property type="entry name" value="ELEMENT PROTEIN, PUTATIVE-RELATED"/>
    <property type="match status" value="1"/>
</dbReference>
<feature type="compositionally biased region" description="Basic and acidic residues" evidence="1">
    <location>
        <begin position="386"/>
        <end position="406"/>
    </location>
</feature>
<proteinExistence type="predicted"/>
<feature type="region of interest" description="Disordered" evidence="1">
    <location>
        <begin position="385"/>
        <end position="410"/>
    </location>
</feature>
<protein>
    <submittedName>
        <fullName evidence="3">Reverse transcriptase domain-containing protein</fullName>
    </submittedName>
</protein>
<feature type="region of interest" description="Disordered" evidence="1">
    <location>
        <begin position="52"/>
        <end position="84"/>
    </location>
</feature>
<dbReference type="GO" id="GO:0003964">
    <property type="term" value="F:RNA-directed DNA polymerase activity"/>
    <property type="evidence" value="ECO:0007669"/>
    <property type="project" value="UniProtKB-KW"/>
</dbReference>
<sequence>MFAATTPENTPIAYHVSTSANPNLVISPAFVEANYEALESLLRDRHRIVGFKGTQNKGESRVERNTKGGRPSEEAPRGNGGQSVNLPPLLAAYLRRGENGQPLQSSLTFAYGGAVLNPVGFVIPFVRWIEDYPLPDGLKMPSYIGSYDGKGDPDNFLYLFEWAIRMQKWLMPVACHMFTYTLKDSARIWRNSPKACSILDYEHLKAKFRSHFSQQKKFTKTHLAVHNIKQREGKSTQALITRYTDDTLQIMGLHKEQRISGFVHGLRTKSLDEHLSTDLPSTYKGLMEKTYTWVEAREVATNGASSYQRDSFERSKKSSWDNNRGQKNKDRFSPYRGPNHGLLPSLSKSPKEILATEKAARSFEHLRTQIQEAVNLGQLSHLVKGIKKERTKSSDTPRGERKKDKGTTPAEAPYLCGSSCEIIYEHCFEKLNPTIKATKVDLKTPLVGFSRERSWSIREVPLEITIGDAPSQGKKLLTWLL</sequence>
<dbReference type="PANTHER" id="PTHR33223">
    <property type="entry name" value="CCHC-TYPE DOMAIN-CONTAINING PROTEIN"/>
    <property type="match status" value="1"/>
</dbReference>
<evidence type="ECO:0000313" key="3">
    <source>
        <dbReference type="EMBL" id="GJT38714.1"/>
    </source>
</evidence>
<dbReference type="InterPro" id="IPR005162">
    <property type="entry name" value="Retrotrans_gag_dom"/>
</dbReference>
<keyword evidence="4" id="KW-1185">Reference proteome</keyword>
<feature type="domain" description="Retrotransposon gag" evidence="2">
    <location>
        <begin position="177"/>
        <end position="268"/>
    </location>
</feature>
<feature type="region of interest" description="Disordered" evidence="1">
    <location>
        <begin position="304"/>
        <end position="346"/>
    </location>
</feature>
<keyword evidence="3" id="KW-0548">Nucleotidyltransferase</keyword>
<accession>A0ABQ5DNR8</accession>
<name>A0ABQ5DNR8_9ASTR</name>
<evidence type="ECO:0000256" key="1">
    <source>
        <dbReference type="SAM" id="MobiDB-lite"/>
    </source>
</evidence>
<comment type="caution">
    <text evidence="3">The sequence shown here is derived from an EMBL/GenBank/DDBJ whole genome shotgun (WGS) entry which is preliminary data.</text>
</comment>
<dbReference type="Proteomes" id="UP001151760">
    <property type="component" value="Unassembled WGS sequence"/>
</dbReference>
<gene>
    <name evidence="3" type="ORF">Tco_0938579</name>
</gene>